<sequence>MRIVQIANFVSPTSGGIRTTLARLRNGYEDAGHESVLVIPGPRDHTERTEDGLVVRVGAPRIPRSGGYRMIVDIRTVYRTLEDLQPDRLEVNDRFTLRAVGDWASRHDVPAMAVIHERLDRLVGMYVPWVVRPGMIARRDNAAVAARFHTVVSPSAWAAQEFVRAGVDNSEVVSWGVDLDRFHPDRRSAVLRRRLLGDADVLMVMVCRLSPEKRPDSAITTLEALRARGINARLVIAGTGKSDRGLRRAAEGLPVTFLGHLQGRDHVAELLAAADVAICPGPIETFGLAALEAMASGTPVVSSRFGAIAELLRPPFGIPAYNYGPAMATAAMELLENGRLAREAARAEAERYPWQASIDAMLGLHGLAAAPQHSPQD</sequence>
<evidence type="ECO:0000313" key="6">
    <source>
        <dbReference type="Proteomes" id="UP000264006"/>
    </source>
</evidence>
<protein>
    <submittedName>
        <fullName evidence="5">Glycosyltransferase</fullName>
    </submittedName>
</protein>
<dbReference type="PANTHER" id="PTHR45947">
    <property type="entry name" value="SULFOQUINOVOSYL TRANSFERASE SQD2"/>
    <property type="match status" value="1"/>
</dbReference>
<dbReference type="Proteomes" id="UP000264006">
    <property type="component" value="Chromosome"/>
</dbReference>
<dbReference type="InterPro" id="IPR050194">
    <property type="entry name" value="Glycosyltransferase_grp1"/>
</dbReference>
<feature type="domain" description="Glycosyltransferase subfamily 4-like N-terminal" evidence="4">
    <location>
        <begin position="15"/>
        <end position="181"/>
    </location>
</feature>
<evidence type="ECO:0000256" key="2">
    <source>
        <dbReference type="ARBA" id="ARBA00022679"/>
    </source>
</evidence>
<organism evidence="5 6">
    <name type="scientific">Euzebya pacifica</name>
    <dbReference type="NCBI Taxonomy" id="1608957"/>
    <lineage>
        <taxon>Bacteria</taxon>
        <taxon>Bacillati</taxon>
        <taxon>Actinomycetota</taxon>
        <taxon>Nitriliruptoria</taxon>
        <taxon>Euzebyales</taxon>
    </lineage>
</organism>
<dbReference type="KEGG" id="euz:DVS28_a5083"/>
<dbReference type="PANTHER" id="PTHR45947:SF3">
    <property type="entry name" value="SULFOQUINOVOSYL TRANSFERASE SQD2"/>
    <property type="match status" value="1"/>
</dbReference>
<dbReference type="EMBL" id="CP031165">
    <property type="protein sequence ID" value="AXV09739.1"/>
    <property type="molecule type" value="Genomic_DNA"/>
</dbReference>
<reference evidence="5 6" key="1">
    <citation type="submission" date="2018-09" db="EMBL/GenBank/DDBJ databases">
        <title>Complete genome sequence of Euzebya sp. DY32-46 isolated from seawater of Pacific Ocean.</title>
        <authorList>
            <person name="Xu L."/>
            <person name="Wu Y.-H."/>
            <person name="Xu X.-W."/>
        </authorList>
    </citation>
    <scope>NUCLEOTIDE SEQUENCE [LARGE SCALE GENOMIC DNA]</scope>
    <source>
        <strain evidence="5 6">DY32-46</strain>
    </source>
</reference>
<evidence type="ECO:0000256" key="1">
    <source>
        <dbReference type="ARBA" id="ARBA00022676"/>
    </source>
</evidence>
<dbReference type="InterPro" id="IPR001296">
    <property type="entry name" value="Glyco_trans_1"/>
</dbReference>
<accession>A0A346Y5J2</accession>
<evidence type="ECO:0000313" key="5">
    <source>
        <dbReference type="EMBL" id="AXV09739.1"/>
    </source>
</evidence>
<dbReference type="AlphaFoldDB" id="A0A346Y5J2"/>
<dbReference type="Pfam" id="PF00534">
    <property type="entry name" value="Glycos_transf_1"/>
    <property type="match status" value="1"/>
</dbReference>
<keyword evidence="2 5" id="KW-0808">Transferase</keyword>
<evidence type="ECO:0000259" key="4">
    <source>
        <dbReference type="Pfam" id="PF13439"/>
    </source>
</evidence>
<dbReference type="Pfam" id="PF13439">
    <property type="entry name" value="Glyco_transf_4"/>
    <property type="match status" value="1"/>
</dbReference>
<keyword evidence="6" id="KW-1185">Reference proteome</keyword>
<dbReference type="GO" id="GO:0016757">
    <property type="term" value="F:glycosyltransferase activity"/>
    <property type="evidence" value="ECO:0007669"/>
    <property type="project" value="UniProtKB-KW"/>
</dbReference>
<dbReference type="SUPFAM" id="SSF53756">
    <property type="entry name" value="UDP-Glycosyltransferase/glycogen phosphorylase"/>
    <property type="match status" value="1"/>
</dbReference>
<dbReference type="Gene3D" id="3.40.50.2000">
    <property type="entry name" value="Glycogen Phosphorylase B"/>
    <property type="match status" value="2"/>
</dbReference>
<proteinExistence type="predicted"/>
<dbReference type="GO" id="GO:1901137">
    <property type="term" value="P:carbohydrate derivative biosynthetic process"/>
    <property type="evidence" value="ECO:0007669"/>
    <property type="project" value="UniProtKB-ARBA"/>
</dbReference>
<gene>
    <name evidence="5" type="ORF">DVS28_a5083</name>
</gene>
<evidence type="ECO:0000259" key="3">
    <source>
        <dbReference type="Pfam" id="PF00534"/>
    </source>
</evidence>
<keyword evidence="1" id="KW-0328">Glycosyltransferase</keyword>
<dbReference type="InterPro" id="IPR028098">
    <property type="entry name" value="Glyco_trans_4-like_N"/>
</dbReference>
<feature type="domain" description="Glycosyl transferase family 1" evidence="3">
    <location>
        <begin position="200"/>
        <end position="349"/>
    </location>
</feature>
<name>A0A346Y5J2_9ACTN</name>
<dbReference type="RefSeq" id="WP_164711016.1">
    <property type="nucleotide sequence ID" value="NZ_CP031165.1"/>
</dbReference>